<evidence type="ECO:0000313" key="3">
    <source>
        <dbReference type="EMBL" id="RKN15219.1"/>
    </source>
</evidence>
<dbReference type="EMBL" id="RBDX01000036">
    <property type="protein sequence ID" value="RKN04451.1"/>
    <property type="molecule type" value="Genomic_DNA"/>
</dbReference>
<proteinExistence type="predicted"/>
<evidence type="ECO:0000313" key="4">
    <source>
        <dbReference type="Proteomes" id="UP000268652"/>
    </source>
</evidence>
<sequence length="223" mass="23577">MFDRGAGGPFQRPGLSLGRRTLPPITTRSFTDLIAERVRAHHPPGTGPVGNVVTHNVFAEDDAAIYLGAGGRAAVVVRLTPALRPDLYGLGEAIEDNGASLYLDAHAGFLRASLLLPALDFDLDTGMLLDEGNVQEFLWAAYTTETVELHISHAAHDRLLPFTCAAPGIRAVLDAGFDLITLPAPADPRAEVAAVNGTLNPSALVPLRVTGRAELAITFDVEA</sequence>
<feature type="region of interest" description="Disordered" evidence="1">
    <location>
        <begin position="1"/>
        <end position="22"/>
    </location>
</feature>
<protein>
    <submittedName>
        <fullName evidence="2">Uncharacterized protein</fullName>
    </submittedName>
</protein>
<evidence type="ECO:0000313" key="2">
    <source>
        <dbReference type="EMBL" id="RKN04451.1"/>
    </source>
</evidence>
<reference evidence="4 5" key="1">
    <citation type="submission" date="2018-09" db="EMBL/GenBank/DDBJ databases">
        <title>Streptomyces sp. nov. DS1-2, an endophytic actinomycete isolated from roots of Dendrobium scabrilingue.</title>
        <authorList>
            <person name="Kuncharoen N."/>
            <person name="Kudo T."/>
            <person name="Ohkuma M."/>
            <person name="Yuki M."/>
            <person name="Tanasupawat S."/>
        </authorList>
    </citation>
    <scope>NUCLEOTIDE SEQUENCE [LARGE SCALE GENOMIC DNA]</scope>
    <source>
        <strain evidence="2 5">AZ1-7</strain>
        <strain evidence="3 4">DS1-2</strain>
    </source>
</reference>
<keyword evidence="4" id="KW-1185">Reference proteome</keyword>
<dbReference type="Proteomes" id="UP000275024">
    <property type="component" value="Unassembled WGS sequence"/>
</dbReference>
<comment type="caution">
    <text evidence="2">The sequence shown here is derived from an EMBL/GenBank/DDBJ whole genome shotgun (WGS) entry which is preliminary data.</text>
</comment>
<dbReference type="EMBL" id="RBDY01000034">
    <property type="protein sequence ID" value="RKN15219.1"/>
    <property type="molecule type" value="Genomic_DNA"/>
</dbReference>
<evidence type="ECO:0000313" key="5">
    <source>
        <dbReference type="Proteomes" id="UP000275024"/>
    </source>
</evidence>
<name>A0A3A9VTN9_9ACTN</name>
<dbReference type="AlphaFoldDB" id="A0A3A9VTN9"/>
<organism evidence="2 5">
    <name type="scientific">Streptomyces radicis</name>
    <dbReference type="NCBI Taxonomy" id="1750517"/>
    <lineage>
        <taxon>Bacteria</taxon>
        <taxon>Bacillati</taxon>
        <taxon>Actinomycetota</taxon>
        <taxon>Actinomycetes</taxon>
        <taxon>Kitasatosporales</taxon>
        <taxon>Streptomycetaceae</taxon>
        <taxon>Streptomyces</taxon>
    </lineage>
</organism>
<evidence type="ECO:0000256" key="1">
    <source>
        <dbReference type="SAM" id="MobiDB-lite"/>
    </source>
</evidence>
<accession>A0A3A9VTN9</accession>
<dbReference type="OrthoDB" id="4329024at2"/>
<dbReference type="Proteomes" id="UP000268652">
    <property type="component" value="Unassembled WGS sequence"/>
</dbReference>
<gene>
    <name evidence="3" type="ORF">D7318_28015</name>
    <name evidence="2" type="ORF">D7319_28610</name>
</gene>